<dbReference type="InterPro" id="IPR017853">
    <property type="entry name" value="GH"/>
</dbReference>
<dbReference type="PANTHER" id="PTHR35882">
    <property type="entry name" value="PELA"/>
    <property type="match status" value="1"/>
</dbReference>
<dbReference type="EMBL" id="AP018907">
    <property type="protein sequence ID" value="BBF92922.1"/>
    <property type="molecule type" value="Genomic_DNA"/>
</dbReference>
<reference evidence="3 4" key="1">
    <citation type="submission" date="2018-08" db="EMBL/GenBank/DDBJ databases">
        <title>Complete genome sequencing of Blastochloris tepida GI.</title>
        <authorList>
            <person name="Tsukatani Y."/>
            <person name="Mori H."/>
        </authorList>
    </citation>
    <scope>NUCLEOTIDE SEQUENCE [LARGE SCALE GENOMIC DNA]</scope>
    <source>
        <strain evidence="3 4">GI</strain>
    </source>
</reference>
<dbReference type="Proteomes" id="UP000266934">
    <property type="component" value="Chromosome"/>
</dbReference>
<gene>
    <name evidence="3" type="ORF">BLTE_16070</name>
</gene>
<dbReference type="AlphaFoldDB" id="A0A348G039"/>
<dbReference type="InterPro" id="IPR016062">
    <property type="entry name" value="TM1410-rel"/>
</dbReference>
<dbReference type="PANTHER" id="PTHR35882:SF2">
    <property type="entry name" value="PELA"/>
    <property type="match status" value="1"/>
</dbReference>
<dbReference type="RefSeq" id="WP_160140551.1">
    <property type="nucleotide sequence ID" value="NZ_AP018907.1"/>
</dbReference>
<feature type="domain" description="Glycoside-hydrolase family GH114 TIM-barrel" evidence="2">
    <location>
        <begin position="118"/>
        <end position="304"/>
    </location>
</feature>
<name>A0A348G039_9HYPH</name>
<dbReference type="PRINTS" id="PR01545">
    <property type="entry name" value="THEMAYE10DUF"/>
</dbReference>
<sequence length="315" mass="35349">MGRLDWGRRALLSGGLLALLGLPRAAAASPPAMGAEPKELLTTVRAWGAQYRNVDVAAIAESDLDLIVVDPRPKDTEQAFISRSACDRLRVKPDGRRRLAFARLCVGEANVTRWYWPQAWRDTPPAWAERVHPTRPGVRQVEFWQPDWQSLVFSGDASILDLILEAGFDGVVLDHVDAFMDWPERPTAQDDMVTLATRLAEKARRVRPGFLLMAQNAESLMTRPDYLALIDAHNKESLLTGLEGYGRYNMPEDVAWSMSYLRQAADAGVRMFATEYLTEPATIDRVRRQLRAWNFVPFFASPALDRLPSSEEKGG</sequence>
<accession>A0A348G039</accession>
<dbReference type="InterPro" id="IPR004352">
    <property type="entry name" value="GH114_TIM-barrel"/>
</dbReference>
<evidence type="ECO:0000313" key="3">
    <source>
        <dbReference type="EMBL" id="BBF92922.1"/>
    </source>
</evidence>
<organism evidence="3 4">
    <name type="scientific">Blastochloris tepida</name>
    <dbReference type="NCBI Taxonomy" id="2233851"/>
    <lineage>
        <taxon>Bacteria</taxon>
        <taxon>Pseudomonadati</taxon>
        <taxon>Pseudomonadota</taxon>
        <taxon>Alphaproteobacteria</taxon>
        <taxon>Hyphomicrobiales</taxon>
        <taxon>Blastochloridaceae</taxon>
        <taxon>Blastochloris</taxon>
    </lineage>
</organism>
<evidence type="ECO:0000313" key="4">
    <source>
        <dbReference type="Proteomes" id="UP000266934"/>
    </source>
</evidence>
<dbReference type="KEGG" id="blag:BLTE_16070"/>
<protein>
    <recommendedName>
        <fullName evidence="2">Glycoside-hydrolase family GH114 TIM-barrel domain-containing protein</fullName>
    </recommendedName>
</protein>
<proteinExistence type="predicted"/>
<evidence type="ECO:0000259" key="2">
    <source>
        <dbReference type="Pfam" id="PF03537"/>
    </source>
</evidence>
<dbReference type="OrthoDB" id="30037at2"/>
<dbReference type="Pfam" id="PF03537">
    <property type="entry name" value="Glyco_hydro_114"/>
    <property type="match status" value="1"/>
</dbReference>
<feature type="signal peptide" evidence="1">
    <location>
        <begin position="1"/>
        <end position="27"/>
    </location>
</feature>
<keyword evidence="1" id="KW-0732">Signal</keyword>
<feature type="chain" id="PRO_5016856419" description="Glycoside-hydrolase family GH114 TIM-barrel domain-containing protein" evidence="1">
    <location>
        <begin position="28"/>
        <end position="315"/>
    </location>
</feature>
<keyword evidence="4" id="KW-1185">Reference proteome</keyword>
<dbReference type="SUPFAM" id="SSF51445">
    <property type="entry name" value="(Trans)glycosidases"/>
    <property type="match status" value="1"/>
</dbReference>
<dbReference type="Gene3D" id="3.20.20.70">
    <property type="entry name" value="Aldolase class I"/>
    <property type="match status" value="1"/>
</dbReference>
<evidence type="ECO:0000256" key="1">
    <source>
        <dbReference type="SAM" id="SignalP"/>
    </source>
</evidence>
<dbReference type="InterPro" id="IPR013785">
    <property type="entry name" value="Aldolase_TIM"/>
</dbReference>